<protein>
    <recommendedName>
        <fullName evidence="4 7">dTDP-4-dehydrorhamnose 3,5-epimerase</fullName>
        <ecNumber evidence="3 7">5.1.3.13</ecNumber>
    </recommendedName>
    <alternativeName>
        <fullName evidence="7">Thymidine diphospho-4-keto-rhamnose 3,5-epimerase</fullName>
    </alternativeName>
</protein>
<comment type="pathway">
    <text evidence="7">Carbohydrate biosynthesis; dTDP-L-rhamnose biosynthesis.</text>
</comment>
<dbReference type="Proteomes" id="UP000031307">
    <property type="component" value="Unassembled WGS sequence"/>
</dbReference>
<dbReference type="SUPFAM" id="SSF51182">
    <property type="entry name" value="RmlC-like cupins"/>
    <property type="match status" value="1"/>
</dbReference>
<dbReference type="GO" id="GO:0019305">
    <property type="term" value="P:dTDP-rhamnose biosynthetic process"/>
    <property type="evidence" value="ECO:0007669"/>
    <property type="project" value="UniProtKB-UniRule"/>
</dbReference>
<dbReference type="GO" id="GO:0008830">
    <property type="term" value="F:dTDP-4-dehydrorhamnose 3,5-epimerase activity"/>
    <property type="evidence" value="ECO:0007669"/>
    <property type="project" value="UniProtKB-UniRule"/>
</dbReference>
<name>A0A0C1E7Q3_9BACT</name>
<gene>
    <name evidence="8" type="primary">rmlC</name>
    <name evidence="8" type="ORF">DB43_AT00090</name>
</gene>
<dbReference type="Pfam" id="PF00908">
    <property type="entry name" value="dTDP_sugar_isom"/>
    <property type="match status" value="1"/>
</dbReference>
<evidence type="ECO:0000256" key="7">
    <source>
        <dbReference type="RuleBase" id="RU364069"/>
    </source>
</evidence>
<dbReference type="EC" id="5.1.3.13" evidence="3 7"/>
<accession>A0A0C1E7Q3</accession>
<sequence>MHAIKTEIPDVILFEHSVFRDARGFFLESYRASDFAQEIGAHKAFVQDNHSHSLQGVLRGLHYQYKKPQGKLVRVVTGEIFDVAVDLRQSSPTYGKWVGRHLSAERPCSMWIPPEFAHGFLVLSSHADVLYKTTDYYDPSSEFCLRWNDPQLAINWPLQQPPMLSKKDTDGKLFKELPHFL</sequence>
<dbReference type="InterPro" id="IPR011051">
    <property type="entry name" value="RmlC_Cupin_sf"/>
</dbReference>
<reference evidence="8 9" key="1">
    <citation type="journal article" date="2014" name="Mol. Biol. Evol.">
        <title>Massive expansion of Ubiquitination-related gene families within the Chlamydiae.</title>
        <authorList>
            <person name="Domman D."/>
            <person name="Collingro A."/>
            <person name="Lagkouvardos I."/>
            <person name="Gehre L."/>
            <person name="Weinmaier T."/>
            <person name="Rattei T."/>
            <person name="Subtil A."/>
            <person name="Horn M."/>
        </authorList>
    </citation>
    <scope>NUCLEOTIDE SEQUENCE [LARGE SCALE GENOMIC DNA]</scope>
    <source>
        <strain evidence="8 9">OEW1</strain>
    </source>
</reference>
<comment type="subunit">
    <text evidence="7">Homodimer.</text>
</comment>
<evidence type="ECO:0000256" key="4">
    <source>
        <dbReference type="ARBA" id="ARBA00019595"/>
    </source>
</evidence>
<evidence type="ECO:0000313" key="9">
    <source>
        <dbReference type="Proteomes" id="UP000031307"/>
    </source>
</evidence>
<evidence type="ECO:0000256" key="3">
    <source>
        <dbReference type="ARBA" id="ARBA00012098"/>
    </source>
</evidence>
<comment type="catalytic activity">
    <reaction evidence="1 7">
        <text>dTDP-4-dehydro-6-deoxy-alpha-D-glucose = dTDP-4-dehydro-beta-L-rhamnose</text>
        <dbReference type="Rhea" id="RHEA:16969"/>
        <dbReference type="ChEBI" id="CHEBI:57649"/>
        <dbReference type="ChEBI" id="CHEBI:62830"/>
        <dbReference type="EC" id="5.1.3.13"/>
    </reaction>
</comment>
<evidence type="ECO:0000256" key="1">
    <source>
        <dbReference type="ARBA" id="ARBA00001298"/>
    </source>
</evidence>
<dbReference type="Gene3D" id="2.60.120.10">
    <property type="entry name" value="Jelly Rolls"/>
    <property type="match status" value="1"/>
</dbReference>
<dbReference type="PANTHER" id="PTHR21047">
    <property type="entry name" value="DTDP-6-DEOXY-D-GLUCOSE-3,5 EPIMERASE"/>
    <property type="match status" value="1"/>
</dbReference>
<dbReference type="RefSeq" id="WP_013924373.1">
    <property type="nucleotide sequence ID" value="NZ_BAWW01000066.1"/>
</dbReference>
<dbReference type="OMA" id="AHVTYKC"/>
<dbReference type="UniPathway" id="UPA00124"/>
<dbReference type="InterPro" id="IPR014710">
    <property type="entry name" value="RmlC-like_jellyroll"/>
</dbReference>
<keyword evidence="7 8" id="KW-0413">Isomerase</keyword>
<comment type="caution">
    <text evidence="8">The sequence shown here is derived from an EMBL/GenBank/DDBJ whole genome shotgun (WGS) entry which is preliminary data.</text>
</comment>
<evidence type="ECO:0000313" key="8">
    <source>
        <dbReference type="EMBL" id="KIA76123.1"/>
    </source>
</evidence>
<dbReference type="InterPro" id="IPR000888">
    <property type="entry name" value="RmlC-like"/>
</dbReference>
<dbReference type="PANTHER" id="PTHR21047:SF2">
    <property type="entry name" value="THYMIDINE DIPHOSPHO-4-KETO-RHAMNOSE 3,5-EPIMERASE"/>
    <property type="match status" value="1"/>
</dbReference>
<dbReference type="PATRIC" id="fig|83552.4.peg.2770"/>
<evidence type="ECO:0000256" key="5">
    <source>
        <dbReference type="PIRSR" id="PIRSR600888-1"/>
    </source>
</evidence>
<dbReference type="GO" id="GO:0005829">
    <property type="term" value="C:cytosol"/>
    <property type="evidence" value="ECO:0007669"/>
    <property type="project" value="TreeGrafter"/>
</dbReference>
<evidence type="ECO:0000256" key="2">
    <source>
        <dbReference type="ARBA" id="ARBA00001997"/>
    </source>
</evidence>
<feature type="active site" description="Proton acceptor" evidence="5">
    <location>
        <position position="62"/>
    </location>
</feature>
<dbReference type="CDD" id="cd00438">
    <property type="entry name" value="cupin_RmlC"/>
    <property type="match status" value="1"/>
</dbReference>
<evidence type="ECO:0000256" key="6">
    <source>
        <dbReference type="PIRSR" id="PIRSR600888-3"/>
    </source>
</evidence>
<comment type="function">
    <text evidence="2 7">Catalyzes the epimerization of the C3' and C5'positions of dTDP-6-deoxy-D-xylo-4-hexulose, forming dTDP-6-deoxy-L-lyxo-4-hexulose.</text>
</comment>
<feature type="site" description="Participates in a stacking interaction with the thymidine ring of dTDP-4-oxo-6-deoxyglucose" evidence="6">
    <location>
        <position position="137"/>
    </location>
</feature>
<proteinExistence type="inferred from homology"/>
<dbReference type="AlphaFoldDB" id="A0A0C1E7Q3"/>
<dbReference type="NCBIfam" id="TIGR01221">
    <property type="entry name" value="rmlC"/>
    <property type="match status" value="1"/>
</dbReference>
<comment type="similarity">
    <text evidence="7">Belongs to the dTDP-4-dehydrorhamnose 3,5-epimerase family.</text>
</comment>
<dbReference type="GO" id="GO:0000271">
    <property type="term" value="P:polysaccharide biosynthetic process"/>
    <property type="evidence" value="ECO:0007669"/>
    <property type="project" value="TreeGrafter"/>
</dbReference>
<organism evidence="8 9">
    <name type="scientific">Parachlamydia acanthamoebae</name>
    <dbReference type="NCBI Taxonomy" id="83552"/>
    <lineage>
        <taxon>Bacteria</taxon>
        <taxon>Pseudomonadati</taxon>
        <taxon>Chlamydiota</taxon>
        <taxon>Chlamydiia</taxon>
        <taxon>Parachlamydiales</taxon>
        <taxon>Parachlamydiaceae</taxon>
        <taxon>Parachlamydia</taxon>
    </lineage>
</organism>
<dbReference type="EMBL" id="JSAM01000130">
    <property type="protein sequence ID" value="KIA76123.1"/>
    <property type="molecule type" value="Genomic_DNA"/>
</dbReference>
<feature type="active site" description="Proton donor" evidence="5">
    <location>
        <position position="131"/>
    </location>
</feature>